<dbReference type="EMBL" id="MHJB01000003">
    <property type="protein sequence ID" value="OGY61879.1"/>
    <property type="molecule type" value="Genomic_DNA"/>
</dbReference>
<dbReference type="Proteomes" id="UP000176571">
    <property type="component" value="Unassembled WGS sequence"/>
</dbReference>
<name>A0A1G1ZBW4_9BACT</name>
<evidence type="ECO:0000313" key="2">
    <source>
        <dbReference type="EMBL" id="OGY61879.1"/>
    </source>
</evidence>
<reference evidence="2 3" key="1">
    <citation type="journal article" date="2016" name="Nat. Commun.">
        <title>Thousands of microbial genomes shed light on interconnected biogeochemical processes in an aquifer system.</title>
        <authorList>
            <person name="Anantharaman K."/>
            <person name="Brown C.T."/>
            <person name="Hug L.A."/>
            <person name="Sharon I."/>
            <person name="Castelle C.J."/>
            <person name="Probst A.J."/>
            <person name="Thomas B.C."/>
            <person name="Singh A."/>
            <person name="Wilkins M.J."/>
            <person name="Karaoz U."/>
            <person name="Brodie E.L."/>
            <person name="Williams K.H."/>
            <person name="Hubbard S.S."/>
            <person name="Banfield J.F."/>
        </authorList>
    </citation>
    <scope>NUCLEOTIDE SEQUENCE [LARGE SCALE GENOMIC DNA]</scope>
</reference>
<evidence type="ECO:0000256" key="1">
    <source>
        <dbReference type="SAM" id="Phobius"/>
    </source>
</evidence>
<feature type="transmembrane region" description="Helical" evidence="1">
    <location>
        <begin position="16"/>
        <end position="35"/>
    </location>
</feature>
<dbReference type="AlphaFoldDB" id="A0A1G1ZBW4"/>
<dbReference type="STRING" id="1797693.A3F99_02455"/>
<protein>
    <submittedName>
        <fullName evidence="2">Uncharacterized protein</fullName>
    </submittedName>
</protein>
<feature type="transmembrane region" description="Helical" evidence="1">
    <location>
        <begin position="47"/>
        <end position="66"/>
    </location>
</feature>
<feature type="transmembrane region" description="Helical" evidence="1">
    <location>
        <begin position="78"/>
        <end position="100"/>
    </location>
</feature>
<comment type="caution">
    <text evidence="2">The sequence shown here is derived from an EMBL/GenBank/DDBJ whole genome shotgun (WGS) entry which is preliminary data.</text>
</comment>
<keyword evidence="1" id="KW-0812">Transmembrane</keyword>
<feature type="transmembrane region" description="Helical" evidence="1">
    <location>
        <begin position="162"/>
        <end position="184"/>
    </location>
</feature>
<accession>A0A1G1ZBW4</accession>
<feature type="transmembrane region" description="Helical" evidence="1">
    <location>
        <begin position="129"/>
        <end position="147"/>
    </location>
</feature>
<keyword evidence="1" id="KW-0472">Membrane</keyword>
<evidence type="ECO:0000313" key="3">
    <source>
        <dbReference type="Proteomes" id="UP000176571"/>
    </source>
</evidence>
<proteinExistence type="predicted"/>
<sequence>MNINNHKYKFLLQDTVIILLSILLALVLVKTDVLIKLLTSTRELEFLGSFIAGLFFTSIFTVVPAAVALGEIARTDSIVLTAFFGAIGAVIGDLFIFRFIKDKLSEHLLELLKHQGGFKRLRVLLKLKYFRWLTFLIGGLIIVSPLPDELGISILGFSRTRVWPFIILSFVANFIGILLIGSIARTL</sequence>
<gene>
    <name evidence="2" type="ORF">A3F99_02455</name>
</gene>
<keyword evidence="1" id="KW-1133">Transmembrane helix</keyword>
<organism evidence="2 3">
    <name type="scientific">Candidatus Colwellbacteria bacterium RIFCSPLOWO2_12_FULL_43_11</name>
    <dbReference type="NCBI Taxonomy" id="1797693"/>
    <lineage>
        <taxon>Bacteria</taxon>
        <taxon>Candidatus Colwelliibacteriota</taxon>
    </lineage>
</organism>